<gene>
    <name evidence="2" type="ORF">SM124_07430</name>
</gene>
<evidence type="ECO:0000313" key="2">
    <source>
        <dbReference type="EMBL" id="MDZ5471577.1"/>
    </source>
</evidence>
<dbReference type="InterPro" id="IPR000415">
    <property type="entry name" value="Nitroreductase-like"/>
</dbReference>
<dbReference type="InterPro" id="IPR020051">
    <property type="entry name" value="SagB-type_dehydrogenase"/>
</dbReference>
<dbReference type="PANTHER" id="PTHR43745:SF2">
    <property type="entry name" value="NITROREDUCTASE MJ1384-RELATED"/>
    <property type="match status" value="1"/>
</dbReference>
<reference evidence="2 3" key="1">
    <citation type="submission" date="2023-11" db="EMBL/GenBank/DDBJ databases">
        <title>Bacillus jintuensis, isolated from a mudflat on the Beibu Gulf coast.</title>
        <authorList>
            <person name="Li M."/>
        </authorList>
    </citation>
    <scope>NUCLEOTIDE SEQUENCE [LARGE SCALE GENOMIC DNA]</scope>
    <source>
        <strain evidence="2 3">31A1R</strain>
    </source>
</reference>
<dbReference type="CDD" id="cd02142">
    <property type="entry name" value="McbC_SagB-like_oxidoreductase"/>
    <property type="match status" value="1"/>
</dbReference>
<accession>A0ABU5IWR7</accession>
<dbReference type="EMBL" id="JAXOFX010000003">
    <property type="protein sequence ID" value="MDZ5471577.1"/>
    <property type="molecule type" value="Genomic_DNA"/>
</dbReference>
<sequence>MILQERRVYMLRTRFDLCDEFLKETSYSLKTMDKDLFKGYDPAKRPETYLTYPEAAVQIKLGKPDFSQYEEINLWKLLGSRRSKRNFVEQPLSLNELNILLWGTQGITADMGDYQLRTSCSAGALFPIETYLLINFVEGVQPGLYHLNVKDWILEGLKIQDVSDFAFTVTDHQEMAKVAGVNFVWTAMLERTRAKYKERAYRYILWDAGHVSQNLHTVANGMGLGVCTMGHWYDVEMNEFLGINGKEHMSILMASVGKINGVDWKEDRRPPKI</sequence>
<name>A0ABU5IWR7_9BACI</name>
<proteinExistence type="predicted"/>
<dbReference type="InterPro" id="IPR052544">
    <property type="entry name" value="Bacteriocin_Proc_Enz"/>
</dbReference>
<dbReference type="NCBIfam" id="TIGR03605">
    <property type="entry name" value="antibiot_sagB"/>
    <property type="match status" value="1"/>
</dbReference>
<protein>
    <submittedName>
        <fullName evidence="2">SagB/ThcOx family dehydrogenase</fullName>
    </submittedName>
</protein>
<keyword evidence="3" id="KW-1185">Reference proteome</keyword>
<dbReference type="PANTHER" id="PTHR43745">
    <property type="entry name" value="NITROREDUCTASE MJ1384-RELATED"/>
    <property type="match status" value="1"/>
</dbReference>
<organism evidence="2 3">
    <name type="scientific">Robertmurraya mangrovi</name>
    <dbReference type="NCBI Taxonomy" id="3098077"/>
    <lineage>
        <taxon>Bacteria</taxon>
        <taxon>Bacillati</taxon>
        <taxon>Bacillota</taxon>
        <taxon>Bacilli</taxon>
        <taxon>Bacillales</taxon>
        <taxon>Bacillaceae</taxon>
        <taxon>Robertmurraya</taxon>
    </lineage>
</organism>
<feature type="domain" description="Nitroreductase" evidence="1">
    <location>
        <begin position="80"/>
        <end position="257"/>
    </location>
</feature>
<evidence type="ECO:0000259" key="1">
    <source>
        <dbReference type="Pfam" id="PF00881"/>
    </source>
</evidence>
<dbReference type="Gene3D" id="3.40.109.10">
    <property type="entry name" value="NADH Oxidase"/>
    <property type="match status" value="1"/>
</dbReference>
<evidence type="ECO:0000313" key="3">
    <source>
        <dbReference type="Proteomes" id="UP001290455"/>
    </source>
</evidence>
<dbReference type="Pfam" id="PF00881">
    <property type="entry name" value="Nitroreductase"/>
    <property type="match status" value="1"/>
</dbReference>
<comment type="caution">
    <text evidence="2">The sequence shown here is derived from an EMBL/GenBank/DDBJ whole genome shotgun (WGS) entry which is preliminary data.</text>
</comment>
<dbReference type="Proteomes" id="UP001290455">
    <property type="component" value="Unassembled WGS sequence"/>
</dbReference>
<dbReference type="SUPFAM" id="SSF55469">
    <property type="entry name" value="FMN-dependent nitroreductase-like"/>
    <property type="match status" value="1"/>
</dbReference>
<dbReference type="InterPro" id="IPR029479">
    <property type="entry name" value="Nitroreductase"/>
</dbReference>